<feature type="transmembrane region" description="Helical" evidence="8">
    <location>
        <begin position="90"/>
        <end position="113"/>
    </location>
</feature>
<keyword evidence="7 8" id="KW-0807">Transducer</keyword>
<comment type="subcellular location">
    <subcellularLocation>
        <location evidence="1 8">Cell membrane</location>
        <topology evidence="1 8">Multi-pass membrane protein</topology>
    </subcellularLocation>
</comment>
<evidence type="ECO:0000256" key="5">
    <source>
        <dbReference type="ARBA" id="ARBA00023136"/>
    </source>
</evidence>
<comment type="similarity">
    <text evidence="8">Belongs to the insect chemoreceptor superfamily. Gustatory receptor (GR) family.</text>
</comment>
<feature type="transmembrane region" description="Helical" evidence="8">
    <location>
        <begin position="56"/>
        <end position="78"/>
    </location>
</feature>
<comment type="function">
    <text evidence="8">Gustatory receptor which mediates acceptance or avoidance behavior, depending on its substrates.</text>
</comment>
<sequence length="401" mass="45541">MKVKSGNRELFESLLRFPKRDVFDCVPLHYLILKISGMGCITPRAGVRNGSTMTTLLDVALFMINLILAVTMMIYGVFITQRHLESPIMFIGMKMVNFTCYASTIYGLISCFINRHEIWKFYNEAHAIDAMLESLGQRTNFTRSFALFVAYYSVAMGTCVLVIAVMYSANLPWMLMLNLSYSYFSLTTFHILSLTCLDVVRARNVRLNQVFRKQFSLQSNIVDAPLLTVFDPKQTLMLRQIMQIFDKISDLADKGSFYYGIQIMVSIAGSFVYLLFYTFAFTLVIRSVLPVEGVFNAGPIISYLMFAYNVFIVAFYGNALKQQMVSRPLYASLLDVVMFMLCDSVVLTLLRMFLMQLGHRSPMITCGLFPFDWTLIFSILSTAATYIIILLQFESAGSPSG</sequence>
<dbReference type="Pfam" id="PF08395">
    <property type="entry name" value="7tm_7"/>
    <property type="match status" value="1"/>
</dbReference>
<dbReference type="PANTHER" id="PTHR21143">
    <property type="entry name" value="INVERTEBRATE GUSTATORY RECEPTOR"/>
    <property type="match status" value="1"/>
</dbReference>
<keyword evidence="3 8" id="KW-0812">Transmembrane</keyword>
<accession>A0A182PR51</accession>
<reference evidence="10" key="1">
    <citation type="submission" date="2013-03" db="EMBL/GenBank/DDBJ databases">
        <title>The Genome Sequence of Anopheles epiroticus epiroticus2.</title>
        <authorList>
            <consortium name="The Broad Institute Genomics Platform"/>
            <person name="Neafsey D.E."/>
            <person name="Howell P."/>
            <person name="Walker B."/>
            <person name="Young S.K."/>
            <person name="Zeng Q."/>
            <person name="Gargeya S."/>
            <person name="Fitzgerald M."/>
            <person name="Haas B."/>
            <person name="Abouelleil A."/>
            <person name="Allen A.W."/>
            <person name="Alvarado L."/>
            <person name="Arachchi H.M."/>
            <person name="Berlin A.M."/>
            <person name="Chapman S.B."/>
            <person name="Gainer-Dewar J."/>
            <person name="Goldberg J."/>
            <person name="Griggs A."/>
            <person name="Gujja S."/>
            <person name="Hansen M."/>
            <person name="Howarth C."/>
            <person name="Imamovic A."/>
            <person name="Ireland A."/>
            <person name="Larimer J."/>
            <person name="McCowan C."/>
            <person name="Murphy C."/>
            <person name="Pearson M."/>
            <person name="Poon T.W."/>
            <person name="Priest M."/>
            <person name="Roberts A."/>
            <person name="Saif S."/>
            <person name="Shea T."/>
            <person name="Sisk P."/>
            <person name="Sykes S."/>
            <person name="Wortman J."/>
            <person name="Nusbaum C."/>
            <person name="Birren B."/>
        </authorList>
    </citation>
    <scope>NUCLEOTIDE SEQUENCE [LARGE SCALE GENOMIC DNA]</scope>
    <source>
        <strain evidence="10">Epiroticus2</strain>
    </source>
</reference>
<dbReference type="GO" id="GO:0007635">
    <property type="term" value="P:chemosensory behavior"/>
    <property type="evidence" value="ECO:0007669"/>
    <property type="project" value="TreeGrafter"/>
</dbReference>
<dbReference type="GO" id="GO:0043025">
    <property type="term" value="C:neuronal cell body"/>
    <property type="evidence" value="ECO:0007669"/>
    <property type="project" value="TreeGrafter"/>
</dbReference>
<reference evidence="9" key="2">
    <citation type="submission" date="2020-05" db="UniProtKB">
        <authorList>
            <consortium name="EnsemblMetazoa"/>
        </authorList>
    </citation>
    <scope>IDENTIFICATION</scope>
    <source>
        <strain evidence="9">Epiroticus2</strain>
    </source>
</reference>
<dbReference type="GO" id="GO:0030424">
    <property type="term" value="C:axon"/>
    <property type="evidence" value="ECO:0007669"/>
    <property type="project" value="TreeGrafter"/>
</dbReference>
<feature type="transmembrane region" description="Helical" evidence="8">
    <location>
        <begin position="181"/>
        <end position="200"/>
    </location>
</feature>
<evidence type="ECO:0000256" key="3">
    <source>
        <dbReference type="ARBA" id="ARBA00022692"/>
    </source>
</evidence>
<evidence type="ECO:0000313" key="10">
    <source>
        <dbReference type="Proteomes" id="UP000075885"/>
    </source>
</evidence>
<protein>
    <recommendedName>
        <fullName evidence="8">Gustatory receptor</fullName>
    </recommendedName>
</protein>
<evidence type="ECO:0000256" key="8">
    <source>
        <dbReference type="RuleBase" id="RU363108"/>
    </source>
</evidence>
<keyword evidence="10" id="KW-1185">Reference proteome</keyword>
<dbReference type="AlphaFoldDB" id="A0A182PR51"/>
<dbReference type="VEuPathDB" id="VectorBase:AEPI009432"/>
<name>A0A182PR51_9DIPT</name>
<keyword evidence="6 8" id="KW-0675">Receptor</keyword>
<dbReference type="GO" id="GO:0050909">
    <property type="term" value="P:sensory perception of taste"/>
    <property type="evidence" value="ECO:0007669"/>
    <property type="project" value="InterPro"/>
</dbReference>
<evidence type="ECO:0000256" key="7">
    <source>
        <dbReference type="ARBA" id="ARBA00023224"/>
    </source>
</evidence>
<dbReference type="PANTHER" id="PTHR21143:SF104">
    <property type="entry name" value="GUSTATORY RECEPTOR 8A-RELATED"/>
    <property type="match status" value="1"/>
</dbReference>
<keyword evidence="4 8" id="KW-1133">Transmembrane helix</keyword>
<organism evidence="9 10">
    <name type="scientific">Anopheles epiroticus</name>
    <dbReference type="NCBI Taxonomy" id="199890"/>
    <lineage>
        <taxon>Eukaryota</taxon>
        <taxon>Metazoa</taxon>
        <taxon>Ecdysozoa</taxon>
        <taxon>Arthropoda</taxon>
        <taxon>Hexapoda</taxon>
        <taxon>Insecta</taxon>
        <taxon>Pterygota</taxon>
        <taxon>Neoptera</taxon>
        <taxon>Endopterygota</taxon>
        <taxon>Diptera</taxon>
        <taxon>Nematocera</taxon>
        <taxon>Culicoidea</taxon>
        <taxon>Culicidae</taxon>
        <taxon>Anophelinae</taxon>
        <taxon>Anopheles</taxon>
    </lineage>
</organism>
<dbReference type="GO" id="GO:0030425">
    <property type="term" value="C:dendrite"/>
    <property type="evidence" value="ECO:0007669"/>
    <property type="project" value="TreeGrafter"/>
</dbReference>
<evidence type="ECO:0000313" key="9">
    <source>
        <dbReference type="EnsemblMetazoa" id="AEPI009432-PA"/>
    </source>
</evidence>
<feature type="transmembrane region" description="Helical" evidence="8">
    <location>
        <begin position="257"/>
        <end position="280"/>
    </location>
</feature>
<keyword evidence="5 8" id="KW-0472">Membrane</keyword>
<comment type="caution">
    <text evidence="8">Lacks conserved residue(s) required for the propagation of feature annotation.</text>
</comment>
<dbReference type="Proteomes" id="UP000075885">
    <property type="component" value="Unassembled WGS sequence"/>
</dbReference>
<evidence type="ECO:0000256" key="4">
    <source>
        <dbReference type="ARBA" id="ARBA00022989"/>
    </source>
</evidence>
<dbReference type="EnsemblMetazoa" id="AEPI009432-RA">
    <property type="protein sequence ID" value="AEPI009432-PA"/>
    <property type="gene ID" value="AEPI009432"/>
</dbReference>
<evidence type="ECO:0000256" key="2">
    <source>
        <dbReference type="ARBA" id="ARBA00022475"/>
    </source>
</evidence>
<evidence type="ECO:0000256" key="6">
    <source>
        <dbReference type="ARBA" id="ARBA00023170"/>
    </source>
</evidence>
<feature type="transmembrane region" description="Helical" evidence="8">
    <location>
        <begin position="300"/>
        <end position="317"/>
    </location>
</feature>
<dbReference type="GO" id="GO:0007165">
    <property type="term" value="P:signal transduction"/>
    <property type="evidence" value="ECO:0007669"/>
    <property type="project" value="UniProtKB-KW"/>
</dbReference>
<keyword evidence="2 8" id="KW-1003">Cell membrane</keyword>
<dbReference type="GO" id="GO:0005886">
    <property type="term" value="C:plasma membrane"/>
    <property type="evidence" value="ECO:0007669"/>
    <property type="project" value="UniProtKB-SubCell"/>
</dbReference>
<feature type="transmembrane region" description="Helical" evidence="8">
    <location>
        <begin position="145"/>
        <end position="169"/>
    </location>
</feature>
<dbReference type="GO" id="GO:0008049">
    <property type="term" value="P:male courtship behavior"/>
    <property type="evidence" value="ECO:0007669"/>
    <property type="project" value="TreeGrafter"/>
</dbReference>
<feature type="transmembrane region" description="Helical" evidence="8">
    <location>
        <begin position="373"/>
        <end position="393"/>
    </location>
</feature>
<feature type="transmembrane region" description="Helical" evidence="8">
    <location>
        <begin position="329"/>
        <end position="353"/>
    </location>
</feature>
<dbReference type="STRING" id="199890.A0A182PR51"/>
<evidence type="ECO:0000256" key="1">
    <source>
        <dbReference type="ARBA" id="ARBA00004651"/>
    </source>
</evidence>
<proteinExistence type="inferred from homology"/>
<dbReference type="InterPro" id="IPR013604">
    <property type="entry name" value="7TM_chemorcpt"/>
</dbReference>